<organism evidence="1">
    <name type="scientific">Anisakis simplex</name>
    <name type="common">Herring worm</name>
    <dbReference type="NCBI Taxonomy" id="6269"/>
    <lineage>
        <taxon>Eukaryota</taxon>
        <taxon>Metazoa</taxon>
        <taxon>Ecdysozoa</taxon>
        <taxon>Nematoda</taxon>
        <taxon>Chromadorea</taxon>
        <taxon>Rhabditida</taxon>
        <taxon>Spirurina</taxon>
        <taxon>Ascaridomorpha</taxon>
        <taxon>Ascaridoidea</taxon>
        <taxon>Anisakidae</taxon>
        <taxon>Anisakis</taxon>
        <taxon>Anisakis simplex complex</taxon>
    </lineage>
</organism>
<evidence type="ECO:0000313" key="1">
    <source>
        <dbReference type="WBParaSite" id="ASIM_0001618801-mRNA-1"/>
    </source>
</evidence>
<dbReference type="AlphaFoldDB" id="A0A0M3K5E7"/>
<proteinExistence type="predicted"/>
<name>A0A0M3K5E7_ANISI</name>
<sequence>LDISDLGGMRCDALSGLSDDDLPHLRFLQLHRTRVNEELLWALNLKRPHLMITNRHDYFINWDIRDEERHLNENFNGDMNRVLNDLEESDGFCCMCNPVLDYYE</sequence>
<accession>A0A0M3K5E7</accession>
<dbReference type="WBParaSite" id="ASIM_0001618801-mRNA-1">
    <property type="protein sequence ID" value="ASIM_0001618801-mRNA-1"/>
    <property type="gene ID" value="ASIM_0001618801"/>
</dbReference>
<reference evidence="1" key="1">
    <citation type="submission" date="2017-02" db="UniProtKB">
        <authorList>
            <consortium name="WormBaseParasite"/>
        </authorList>
    </citation>
    <scope>IDENTIFICATION</scope>
</reference>
<protein>
    <submittedName>
        <fullName evidence="1">NB-ARC domain-containing protein</fullName>
    </submittedName>
</protein>